<evidence type="ECO:0000256" key="7">
    <source>
        <dbReference type="ARBA" id="ARBA00022741"/>
    </source>
</evidence>
<dbReference type="InterPro" id="IPR014729">
    <property type="entry name" value="Rossmann-like_a/b/a_fold"/>
</dbReference>
<accession>A0A6J7IZF7</accession>
<comment type="subunit">
    <text evidence="2">Homotetramer.</text>
</comment>
<dbReference type="PANTHER" id="PTHR11587:SF2">
    <property type="entry name" value="ARGININOSUCCINATE SYNTHASE"/>
    <property type="match status" value="1"/>
</dbReference>
<dbReference type="InterPro" id="IPR023434">
    <property type="entry name" value="Arginosuc_synth_type_1_subfam"/>
</dbReference>
<dbReference type="InterPro" id="IPR048268">
    <property type="entry name" value="Arginosuc_syn_C"/>
</dbReference>
<dbReference type="NCBIfam" id="NF001770">
    <property type="entry name" value="PRK00509.1"/>
    <property type="match status" value="1"/>
</dbReference>
<dbReference type="EMBL" id="CAFBMK010000201">
    <property type="protein sequence ID" value="CAB4936180.1"/>
    <property type="molecule type" value="Genomic_DNA"/>
</dbReference>
<dbReference type="SUPFAM" id="SSF52402">
    <property type="entry name" value="Adenine nucleotide alpha hydrolases-like"/>
    <property type="match status" value="1"/>
</dbReference>
<evidence type="ECO:0000256" key="3">
    <source>
        <dbReference type="ARBA" id="ARBA00012286"/>
    </source>
</evidence>
<keyword evidence="6" id="KW-0028">Amino-acid biosynthesis</keyword>
<name>A0A6J7IZF7_9ZZZZ</name>
<dbReference type="PROSITE" id="PS00564">
    <property type="entry name" value="ARGININOSUCCIN_SYN_1"/>
    <property type="match status" value="1"/>
</dbReference>
<dbReference type="NCBIfam" id="TIGR00032">
    <property type="entry name" value="argG"/>
    <property type="match status" value="1"/>
</dbReference>
<protein>
    <recommendedName>
        <fullName evidence="3">argininosuccinate synthase</fullName>
        <ecNumber evidence="3">6.3.4.5</ecNumber>
    </recommendedName>
</protein>
<evidence type="ECO:0000256" key="4">
    <source>
        <dbReference type="ARBA" id="ARBA00022571"/>
    </source>
</evidence>
<proteinExistence type="inferred from homology"/>
<evidence type="ECO:0000259" key="10">
    <source>
        <dbReference type="Pfam" id="PF20979"/>
    </source>
</evidence>
<evidence type="ECO:0000256" key="2">
    <source>
        <dbReference type="ARBA" id="ARBA00011881"/>
    </source>
</evidence>
<dbReference type="UniPathway" id="UPA00068">
    <property type="reaction ID" value="UER00113"/>
</dbReference>
<dbReference type="FunFam" id="3.40.50.620:FF:000019">
    <property type="entry name" value="Argininosuccinate synthase"/>
    <property type="match status" value="1"/>
</dbReference>
<evidence type="ECO:0000256" key="1">
    <source>
        <dbReference type="ARBA" id="ARBA00004967"/>
    </source>
</evidence>
<feature type="domain" description="Arginosuccinate synthase C-terminal" evidence="10">
    <location>
        <begin position="213"/>
        <end position="431"/>
    </location>
</feature>
<dbReference type="InterPro" id="IPR048267">
    <property type="entry name" value="Arginosuc_syn_N"/>
</dbReference>
<dbReference type="Gene3D" id="3.40.50.620">
    <property type="entry name" value="HUPs"/>
    <property type="match status" value="1"/>
</dbReference>
<evidence type="ECO:0000256" key="6">
    <source>
        <dbReference type="ARBA" id="ARBA00022605"/>
    </source>
</evidence>
<dbReference type="FunFam" id="3.90.1260.10:FF:000007">
    <property type="entry name" value="Argininosuccinate synthase"/>
    <property type="match status" value="1"/>
</dbReference>
<dbReference type="Pfam" id="PF20979">
    <property type="entry name" value="Arginosuc_syn_C"/>
    <property type="match status" value="1"/>
</dbReference>
<dbReference type="GO" id="GO:0004055">
    <property type="term" value="F:argininosuccinate synthase activity"/>
    <property type="evidence" value="ECO:0007669"/>
    <property type="project" value="UniProtKB-EC"/>
</dbReference>
<dbReference type="InterPro" id="IPR001518">
    <property type="entry name" value="Arginosuc_synth"/>
</dbReference>
<dbReference type="Gene3D" id="3.90.1260.10">
    <property type="entry name" value="Argininosuccinate synthetase, chain A, domain 2"/>
    <property type="match status" value="1"/>
</dbReference>
<dbReference type="HAMAP" id="MF_00005">
    <property type="entry name" value="Arg_succ_synth_type1"/>
    <property type="match status" value="1"/>
</dbReference>
<dbReference type="GO" id="GO:0005524">
    <property type="term" value="F:ATP binding"/>
    <property type="evidence" value="ECO:0007669"/>
    <property type="project" value="UniProtKB-KW"/>
</dbReference>
<sequence length="448" mass="49170">MSDQPATPDPSSERTEVRRVADPGRTRVASYLADKDEVRKVLLLYSGGLDTSVMLKWIQDEYQAQVVALTIELGQPGEDYDEVTGKARTLGAVEAIVHDARQEFADEYLIPAIKANVNYGDGYPAFTSLGRPLIAKLACEYAREHGCDTIAHGCTGKGNDQVRIEATIATLAPELKVIAPVRSWAMGRDEELAYAREHGIPVKNAPAGQPAPYSIDDNLWGRSSEGRWIEDLGHAPEDDVFQLVTRPEEAPDQSETIAITFEAGVPVALDGERLEIVPLLERVAELGCKHGVGILDHIEDRIVGLKVRDIYEIPAAAILLPAHKELERLVGTIHQNQFKPGLDQKWAYLVYAGLWWEPLRTDIQAYIEHVNLRVTGTIGMKLYKGSARVVTRESPNAVYDATLASFSHSGGLFAQDASPGFIELWSLQSRLAWQLANGKIDTGTGTEA</sequence>
<keyword evidence="5" id="KW-0436">Ligase</keyword>
<evidence type="ECO:0000256" key="8">
    <source>
        <dbReference type="ARBA" id="ARBA00022840"/>
    </source>
</evidence>
<dbReference type="GO" id="GO:0000050">
    <property type="term" value="P:urea cycle"/>
    <property type="evidence" value="ECO:0007669"/>
    <property type="project" value="TreeGrafter"/>
</dbReference>
<dbReference type="GO" id="GO:0006526">
    <property type="term" value="P:L-arginine biosynthetic process"/>
    <property type="evidence" value="ECO:0007669"/>
    <property type="project" value="UniProtKB-UniPathway"/>
</dbReference>
<dbReference type="Pfam" id="PF00764">
    <property type="entry name" value="Arginosuc_synth"/>
    <property type="match status" value="1"/>
</dbReference>
<dbReference type="EC" id="6.3.4.5" evidence="3"/>
<keyword evidence="4" id="KW-0055">Arginine biosynthesis</keyword>
<dbReference type="AlphaFoldDB" id="A0A6J7IZF7"/>
<feature type="domain" description="Arginosuccinate synthase-like N-terminal" evidence="9">
    <location>
        <begin position="40"/>
        <end position="201"/>
    </location>
</feature>
<dbReference type="CDD" id="cd01999">
    <property type="entry name" value="ASS"/>
    <property type="match status" value="1"/>
</dbReference>
<gene>
    <name evidence="11" type="ORF">UFOPK3564_02658</name>
</gene>
<dbReference type="InterPro" id="IPR024074">
    <property type="entry name" value="AS_cat/multimer_dom_body"/>
</dbReference>
<evidence type="ECO:0000256" key="5">
    <source>
        <dbReference type="ARBA" id="ARBA00022598"/>
    </source>
</evidence>
<dbReference type="SUPFAM" id="SSF69864">
    <property type="entry name" value="Argininosuccinate synthetase, C-terminal domain"/>
    <property type="match status" value="1"/>
</dbReference>
<comment type="pathway">
    <text evidence="1">Amino-acid biosynthesis; L-arginine biosynthesis; L-arginine from L-ornithine and carbamoyl phosphate: step 2/3.</text>
</comment>
<organism evidence="11">
    <name type="scientific">freshwater metagenome</name>
    <dbReference type="NCBI Taxonomy" id="449393"/>
    <lineage>
        <taxon>unclassified sequences</taxon>
        <taxon>metagenomes</taxon>
        <taxon>ecological metagenomes</taxon>
    </lineage>
</organism>
<evidence type="ECO:0000259" key="9">
    <source>
        <dbReference type="Pfam" id="PF00764"/>
    </source>
</evidence>
<dbReference type="InterPro" id="IPR018223">
    <property type="entry name" value="Arginosuc_synth_CS"/>
</dbReference>
<dbReference type="GO" id="GO:0005737">
    <property type="term" value="C:cytoplasm"/>
    <property type="evidence" value="ECO:0007669"/>
    <property type="project" value="TreeGrafter"/>
</dbReference>
<keyword evidence="7" id="KW-0547">Nucleotide-binding</keyword>
<evidence type="ECO:0000313" key="11">
    <source>
        <dbReference type="EMBL" id="CAB4936180.1"/>
    </source>
</evidence>
<dbReference type="GO" id="GO:0000053">
    <property type="term" value="P:argininosuccinate metabolic process"/>
    <property type="evidence" value="ECO:0007669"/>
    <property type="project" value="TreeGrafter"/>
</dbReference>
<keyword evidence="8" id="KW-0067">ATP-binding</keyword>
<dbReference type="PANTHER" id="PTHR11587">
    <property type="entry name" value="ARGININOSUCCINATE SYNTHASE"/>
    <property type="match status" value="1"/>
</dbReference>
<reference evidence="11" key="1">
    <citation type="submission" date="2020-05" db="EMBL/GenBank/DDBJ databases">
        <authorList>
            <person name="Chiriac C."/>
            <person name="Salcher M."/>
            <person name="Ghai R."/>
            <person name="Kavagutti S V."/>
        </authorList>
    </citation>
    <scope>NUCLEOTIDE SEQUENCE</scope>
</reference>